<evidence type="ECO:0000313" key="3">
    <source>
        <dbReference type="Proteomes" id="UP000007755"/>
    </source>
</evidence>
<feature type="compositionally biased region" description="Acidic residues" evidence="1">
    <location>
        <begin position="14"/>
        <end position="30"/>
    </location>
</feature>
<organism evidence="3">
    <name type="scientific">Acromyrmex echinatior</name>
    <name type="common">Panamanian leafcutter ant</name>
    <name type="synonym">Acromyrmex octospinosus echinatior</name>
    <dbReference type="NCBI Taxonomy" id="103372"/>
    <lineage>
        <taxon>Eukaryota</taxon>
        <taxon>Metazoa</taxon>
        <taxon>Ecdysozoa</taxon>
        <taxon>Arthropoda</taxon>
        <taxon>Hexapoda</taxon>
        <taxon>Insecta</taxon>
        <taxon>Pterygota</taxon>
        <taxon>Neoptera</taxon>
        <taxon>Endopterygota</taxon>
        <taxon>Hymenoptera</taxon>
        <taxon>Apocrita</taxon>
        <taxon>Aculeata</taxon>
        <taxon>Formicoidea</taxon>
        <taxon>Formicidae</taxon>
        <taxon>Myrmicinae</taxon>
        <taxon>Acromyrmex</taxon>
    </lineage>
</organism>
<keyword evidence="3" id="KW-1185">Reference proteome</keyword>
<accession>F4W6H4</accession>
<feature type="region of interest" description="Disordered" evidence="1">
    <location>
        <begin position="1"/>
        <end position="35"/>
    </location>
</feature>
<evidence type="ECO:0000256" key="1">
    <source>
        <dbReference type="SAM" id="MobiDB-lite"/>
    </source>
</evidence>
<dbReference type="Proteomes" id="UP000007755">
    <property type="component" value="Unassembled WGS sequence"/>
</dbReference>
<dbReference type="EMBL" id="GL887707">
    <property type="protein sequence ID" value="EGI70309.1"/>
    <property type="molecule type" value="Genomic_DNA"/>
</dbReference>
<dbReference type="AlphaFoldDB" id="F4W6H4"/>
<sequence length="129" mass="14574">MGCSRRARVRVADEEVEVEEEEEEEEEEEDQRCGRAGWKEDQLTCTAKSVFVPGFYWAVAQCPMQSVIEFDTVTTESNKTRRNFRGDVLPKLLSAAIALAQHPHVSLVSELTFATNAMSSVKTSREDFL</sequence>
<name>F4W6H4_ACREC</name>
<evidence type="ECO:0000313" key="2">
    <source>
        <dbReference type="EMBL" id="EGI70309.1"/>
    </source>
</evidence>
<reference evidence="2" key="1">
    <citation type="submission" date="2011-02" db="EMBL/GenBank/DDBJ databases">
        <title>The genome of the leaf-cutting ant Acromyrmex echinatior suggests key adaptations to social evolution and fungus farming.</title>
        <authorList>
            <person name="Nygaard S."/>
            <person name="Zhang G."/>
        </authorList>
    </citation>
    <scope>NUCLEOTIDE SEQUENCE</scope>
</reference>
<gene>
    <name evidence="2" type="ORF">G5I_01068</name>
</gene>
<dbReference type="InParanoid" id="F4W6H4"/>
<protein>
    <submittedName>
        <fullName evidence="2">Uncharacterized protein</fullName>
    </submittedName>
</protein>
<proteinExistence type="predicted"/>